<keyword evidence="2" id="KW-0732">Signal</keyword>
<feature type="chain" id="PRO_5031247787" evidence="2">
    <location>
        <begin position="22"/>
        <end position="377"/>
    </location>
</feature>
<protein>
    <submittedName>
        <fullName evidence="3">DUF1236 domain-containing protein</fullName>
    </submittedName>
</protein>
<feature type="region of interest" description="Disordered" evidence="1">
    <location>
        <begin position="271"/>
        <end position="326"/>
    </location>
</feature>
<keyword evidence="4" id="KW-1185">Reference proteome</keyword>
<sequence length="377" mass="40660">MKNSLLAGAIAGLMLGTSAFAQSPSDQQRTNAPSAQNQSPKAAPSPATPPDTPSGRSDTQQQPTNATADSPRPQAQSNQPAASQSGAASQTRSDGNAANPPAQQQQAQQPSQQPSQAQQPGASSQPSQAQTNTAPPASNQSTSTQQSTGPANTTNSGSAQPSANTAAQPSNTQTNTAQSRTNVNVSANLTESQRTRVSTSISRLNVKPVTNVNFSLSVGTVVPRDVHFEPLPAEVVEVMPQYRGYNFILVREDIVIVDPATYKIVDVLPRGGQSTAAAPTPRKETFSDRDREVVRKHARSSRTEQRSTRTEQRTTGSATSTRVRVGDRLPDSVEIRSFPDEVYRESPRLREYRYIERDDRMYIIEPGERRIIEEIDD</sequence>
<evidence type="ECO:0000313" key="3">
    <source>
        <dbReference type="EMBL" id="NOJ45809.1"/>
    </source>
</evidence>
<comment type="caution">
    <text evidence="3">The sequence shown here is derived from an EMBL/GenBank/DDBJ whole genome shotgun (WGS) entry which is preliminary data.</text>
</comment>
<feature type="signal peptide" evidence="2">
    <location>
        <begin position="1"/>
        <end position="21"/>
    </location>
</feature>
<organism evidence="3 4">
    <name type="scientific">Bradyrhizobium archetypum</name>
    <dbReference type="NCBI Taxonomy" id="2721160"/>
    <lineage>
        <taxon>Bacteria</taxon>
        <taxon>Pseudomonadati</taxon>
        <taxon>Pseudomonadota</taxon>
        <taxon>Alphaproteobacteria</taxon>
        <taxon>Hyphomicrobiales</taxon>
        <taxon>Nitrobacteraceae</taxon>
        <taxon>Bradyrhizobium</taxon>
    </lineage>
</organism>
<evidence type="ECO:0000313" key="4">
    <source>
        <dbReference type="Proteomes" id="UP000528734"/>
    </source>
</evidence>
<accession>A0A7Y4M0Y3</accession>
<dbReference type="AlphaFoldDB" id="A0A7Y4M0Y3"/>
<feature type="compositionally biased region" description="Polar residues" evidence="1">
    <location>
        <begin position="149"/>
        <end position="200"/>
    </location>
</feature>
<dbReference type="Pfam" id="PF06823">
    <property type="entry name" value="DUF1236"/>
    <property type="match status" value="2"/>
</dbReference>
<dbReference type="InterPro" id="IPR009642">
    <property type="entry name" value="DUF1236"/>
</dbReference>
<dbReference type="Gene3D" id="3.10.450.160">
    <property type="entry name" value="inner membrane protein cigr"/>
    <property type="match status" value="2"/>
</dbReference>
<dbReference type="RefSeq" id="WP_171708707.1">
    <property type="nucleotide sequence ID" value="NZ_JAAVLW010000002.1"/>
</dbReference>
<name>A0A7Y4M0Y3_9BRAD</name>
<feature type="region of interest" description="Disordered" evidence="1">
    <location>
        <begin position="21"/>
        <end position="200"/>
    </location>
</feature>
<proteinExistence type="predicted"/>
<gene>
    <name evidence="3" type="ORF">HCN50_05985</name>
</gene>
<evidence type="ECO:0000256" key="1">
    <source>
        <dbReference type="SAM" id="MobiDB-lite"/>
    </source>
</evidence>
<feature type="compositionally biased region" description="Polar residues" evidence="1">
    <location>
        <begin position="55"/>
        <end position="68"/>
    </location>
</feature>
<evidence type="ECO:0000256" key="2">
    <source>
        <dbReference type="SAM" id="SignalP"/>
    </source>
</evidence>
<dbReference type="EMBL" id="JAAVLW010000002">
    <property type="protein sequence ID" value="NOJ45809.1"/>
    <property type="molecule type" value="Genomic_DNA"/>
</dbReference>
<dbReference type="Proteomes" id="UP000528734">
    <property type="component" value="Unassembled WGS sequence"/>
</dbReference>
<feature type="compositionally biased region" description="Low complexity" evidence="1">
    <location>
        <begin position="70"/>
        <end position="90"/>
    </location>
</feature>
<feature type="compositionally biased region" description="Basic and acidic residues" evidence="1">
    <location>
        <begin position="281"/>
        <end position="312"/>
    </location>
</feature>
<feature type="compositionally biased region" description="Polar residues" evidence="1">
    <location>
        <begin position="21"/>
        <end position="38"/>
    </location>
</feature>
<reference evidence="3 4" key="1">
    <citation type="submission" date="2020-03" db="EMBL/GenBank/DDBJ databases">
        <title>Bradyrhizobium diversity isolated from nodules of Muelleranthus trifoliolatus.</title>
        <authorList>
            <person name="Klepa M."/>
            <person name="Helene L."/>
            <person name="Hungria M."/>
        </authorList>
    </citation>
    <scope>NUCLEOTIDE SEQUENCE [LARGE SCALE GENOMIC DNA]</scope>
    <source>
        <strain evidence="3 4">WSM 1744</strain>
    </source>
</reference>
<feature type="compositionally biased region" description="Low complexity" evidence="1">
    <location>
        <begin position="100"/>
        <end position="130"/>
    </location>
</feature>